<organism evidence="1">
    <name type="scientific">Rhizophora mucronata</name>
    <name type="common">Asiatic mangrove</name>
    <dbReference type="NCBI Taxonomy" id="61149"/>
    <lineage>
        <taxon>Eukaryota</taxon>
        <taxon>Viridiplantae</taxon>
        <taxon>Streptophyta</taxon>
        <taxon>Embryophyta</taxon>
        <taxon>Tracheophyta</taxon>
        <taxon>Spermatophyta</taxon>
        <taxon>Magnoliopsida</taxon>
        <taxon>eudicotyledons</taxon>
        <taxon>Gunneridae</taxon>
        <taxon>Pentapetalae</taxon>
        <taxon>rosids</taxon>
        <taxon>fabids</taxon>
        <taxon>Malpighiales</taxon>
        <taxon>Rhizophoraceae</taxon>
        <taxon>Rhizophora</taxon>
    </lineage>
</organism>
<dbReference type="EMBL" id="GGEC01048707">
    <property type="protein sequence ID" value="MBX29191.1"/>
    <property type="molecule type" value="Transcribed_RNA"/>
</dbReference>
<protein>
    <submittedName>
        <fullName evidence="1">Uncharacterized protein LOC105638513 isoform X1</fullName>
    </submittedName>
</protein>
<sequence>MSWASSPSRIGCHLLNIPWKGRISSIPRSASTAYSNWTLVLH</sequence>
<name>A0A2P2MG17_RHIMU</name>
<proteinExistence type="predicted"/>
<reference evidence="1" key="1">
    <citation type="submission" date="2018-02" db="EMBL/GenBank/DDBJ databases">
        <title>Rhizophora mucronata_Transcriptome.</title>
        <authorList>
            <person name="Meera S.P."/>
            <person name="Sreeshan A."/>
            <person name="Augustine A."/>
        </authorList>
    </citation>
    <scope>NUCLEOTIDE SEQUENCE</scope>
    <source>
        <tissue evidence="1">Leaf</tissue>
    </source>
</reference>
<dbReference type="AlphaFoldDB" id="A0A2P2MG17"/>
<accession>A0A2P2MG17</accession>
<evidence type="ECO:0000313" key="1">
    <source>
        <dbReference type="EMBL" id="MBX29191.1"/>
    </source>
</evidence>